<dbReference type="PANTHER" id="PTHR31344:SF0">
    <property type="entry name" value="NUCLEAR PORE COMPLEX PROTEIN NUP205"/>
    <property type="match status" value="1"/>
</dbReference>
<keyword evidence="3" id="KW-0813">Transport</keyword>
<evidence type="ECO:0000256" key="2">
    <source>
        <dbReference type="ARBA" id="ARBA00005892"/>
    </source>
</evidence>
<dbReference type="OrthoDB" id="2019644at2759"/>
<evidence type="ECO:0000256" key="3">
    <source>
        <dbReference type="ARBA" id="ARBA00022448"/>
    </source>
</evidence>
<comment type="subcellular location">
    <subcellularLocation>
        <location evidence="1">Nucleus</location>
    </subcellularLocation>
</comment>
<evidence type="ECO:0000313" key="7">
    <source>
        <dbReference type="Proteomes" id="UP000605846"/>
    </source>
</evidence>
<evidence type="ECO:0000256" key="4">
    <source>
        <dbReference type="ARBA" id="ARBA00023242"/>
    </source>
</evidence>
<dbReference type="Pfam" id="PF11894">
    <property type="entry name" value="Nup192"/>
    <property type="match status" value="1"/>
</dbReference>
<feature type="region of interest" description="Disordered" evidence="5">
    <location>
        <begin position="458"/>
        <end position="477"/>
    </location>
</feature>
<dbReference type="GO" id="GO:0006999">
    <property type="term" value="P:nuclear pore organization"/>
    <property type="evidence" value="ECO:0007669"/>
    <property type="project" value="TreeGrafter"/>
</dbReference>
<evidence type="ECO:0000313" key="6">
    <source>
        <dbReference type="EMBL" id="KAF7725155.1"/>
    </source>
</evidence>
<reference evidence="6" key="1">
    <citation type="submission" date="2020-01" db="EMBL/GenBank/DDBJ databases">
        <title>Genome Sequencing of Three Apophysomyces-Like Fungal Strains Confirms a Novel Fungal Genus in the Mucoromycota with divergent Burkholderia-like Endosymbiotic Bacteria.</title>
        <authorList>
            <person name="Stajich J.E."/>
            <person name="Macias A.M."/>
            <person name="Carter-House D."/>
            <person name="Lovett B."/>
            <person name="Kasson L.R."/>
            <person name="Berry K."/>
            <person name="Grigoriev I."/>
            <person name="Chang Y."/>
            <person name="Spatafora J."/>
            <person name="Kasson M.T."/>
        </authorList>
    </citation>
    <scope>NUCLEOTIDE SEQUENCE</scope>
    <source>
        <strain evidence="6">NRRL A-21654</strain>
    </source>
</reference>
<protein>
    <submittedName>
        <fullName evidence="6">Uncharacterized protein</fullName>
    </submittedName>
</protein>
<gene>
    <name evidence="6" type="ORF">EC973_000407</name>
</gene>
<dbReference type="GO" id="GO:0044611">
    <property type="term" value="C:nuclear pore inner ring"/>
    <property type="evidence" value="ECO:0007669"/>
    <property type="project" value="TreeGrafter"/>
</dbReference>
<dbReference type="InterPro" id="IPR021827">
    <property type="entry name" value="Nup186/Nup192/Nup205"/>
</dbReference>
<sequence>MATWSDESRALHDAICQARMSSSALTADTLQQQLQLNKQKILNLIDDPPRNAQHRESLRAGKAYINRTTRKVNDAFVKEVLFLSDQLDIDEHVSATLLLHGMEESSRVNSKPVDTAVLIYHKERGYLLACIDTILKTAKDASVSENVRSVCRHFMEDIMQERVYLGNGINRGTQSFPSKILQSIKSLETIIENISSTGFVNKVQNQRNLSASEKGKLGEDITAMRIKLLKDERISLAQILYHLASLFWIEADDLIAMTESLETLDLTDAATSYLLLSVVGSISPANHGEDVAGRGLTSNETFIKAYHERITQKLWKVPAVKAVVVLQWTLFLVHTTHLNRSLAEALPLREEDIEKLILGAISAEAFSFMNQYLLYFQQENANIDSGRGLLKSSELEESRLVTDDIKIDPSDYKKFNADIREEFQTFVIYELEQIAIGFIENMSSVLRTLKYREEDTNIPVQTPSSTKNAIVSSSDSPDRCRDLEAFLLLLASIFRDRINAGAKFWTREDSGLFTFVKWITDIKVAGTVVACYSFLGSIATGNICAQHAFNFLEHGTNRTDLSASSLISWGKPMAALQFYIPILREKDSKAVIPEVEEELLRTFFYLMKQVVQYSLEARTALWSDMVLRVRDGVAEALISRTSISFRATMYDVLAAFCSPWGGGVQDVGRKISLETWDFLENSNFFIPKKEENQTAEGEQKDAAARYLSRRPVGFLQDLEMERASKVYTVTLSVISLLGSMIHVPSKRDELISGFRPAGPSVRPILGRETRTPGVAPYISLIIDNVFLGLDTQRYLYAGSKWQLADACLKVMENSVRSFDLSHLQDMITYNKKHAVSSYSNAMKGVSEASSESTTPGLLEEALLVYIMHPGFEVIKRILSGTRLVAELCRIIEGGLNETGNKRIPYYTQCVTRCLRILHRTFELQDAFCNILALIIKERTTKNASTEIELGNFVFPPLPPLTPLSQILLYRTNTIMQIALLVNCEDQEEICFLSAKILHALSTEPKPDKVASAAGYTVAGGFGEKVAAVLAACKDALPIIYNFSERLEIDHPETTNYDDYEYDINNIPFWRAEKTLNDTYSVNTDFMSEMTSSVRLAILDMLLDDVISHKGSPALTEFLLGYKDLRSGTLSGVRDLHTAAATLTCLRSILDMLRQGVGNDDNTMDEDNRPAPLIVTHPILGEKCYQLIYRLCANEELSNVTMRYLRSTENFFYNQFKAMSPRLEQYAGYDTSVLHGVMICADATRVKTDFYSLLSQLHQRAWLLESVALELHTTASMGHNSDLIRLLGLLYGYEETRNDETVDFMDTEHEDTNIFSLTSSNFEQSLVKILEILSSLEFKWVDELEEDLADVDSLYFTNFDASGFEIENERGCLVYDIRSIYKLFREEQRQREVNKTIVTDDDWLAFEDEMGRILQKLMAENHAREITHGKFHCLRAWKQVVQVTLSQCFDLFPFVTRERIIYGLLSMLLPKLRKTECVDNHILEGISEVILRLLTRLQEDKLRQGILRITPVSETQLTTSRLPKEKLQLICRGLLDGIQEDGMTAAVRGDMYTALVTFLQYIGGEQSDIQNGLKDDIIDLIVSNEKILEMLCNDASDGQGLWKSTAYIALDSLYRSANAQSGSKLLSFLTKKNFLRYSVDMIRREDSAFLNILEQESGKLSKTGTKK</sequence>
<organism evidence="6 7">
    <name type="scientific">Apophysomyces ossiformis</name>
    <dbReference type="NCBI Taxonomy" id="679940"/>
    <lineage>
        <taxon>Eukaryota</taxon>
        <taxon>Fungi</taxon>
        <taxon>Fungi incertae sedis</taxon>
        <taxon>Mucoromycota</taxon>
        <taxon>Mucoromycotina</taxon>
        <taxon>Mucoromycetes</taxon>
        <taxon>Mucorales</taxon>
        <taxon>Mucorineae</taxon>
        <taxon>Mucoraceae</taxon>
        <taxon>Apophysomyces</taxon>
    </lineage>
</organism>
<evidence type="ECO:0000256" key="5">
    <source>
        <dbReference type="SAM" id="MobiDB-lite"/>
    </source>
</evidence>
<dbReference type="PANTHER" id="PTHR31344">
    <property type="entry name" value="NUCLEAR PORE COMPLEX PROTEIN NUP205"/>
    <property type="match status" value="1"/>
</dbReference>
<dbReference type="EMBL" id="JABAYA010000103">
    <property type="protein sequence ID" value="KAF7725155.1"/>
    <property type="molecule type" value="Genomic_DNA"/>
</dbReference>
<feature type="compositionally biased region" description="Polar residues" evidence="5">
    <location>
        <begin position="458"/>
        <end position="475"/>
    </location>
</feature>
<accession>A0A8H7ESN3</accession>
<dbReference type="Proteomes" id="UP000605846">
    <property type="component" value="Unassembled WGS sequence"/>
</dbReference>
<dbReference type="GO" id="GO:0017056">
    <property type="term" value="F:structural constituent of nuclear pore"/>
    <property type="evidence" value="ECO:0007669"/>
    <property type="project" value="TreeGrafter"/>
</dbReference>
<evidence type="ECO:0000256" key="1">
    <source>
        <dbReference type="ARBA" id="ARBA00004123"/>
    </source>
</evidence>
<keyword evidence="4" id="KW-0539">Nucleus</keyword>
<proteinExistence type="inferred from homology"/>
<comment type="similarity">
    <text evidence="2">Belongs to the NUP186/NUP192/NUP205 family.</text>
</comment>
<keyword evidence="7" id="KW-1185">Reference proteome</keyword>
<comment type="caution">
    <text evidence="6">The sequence shown here is derived from an EMBL/GenBank/DDBJ whole genome shotgun (WGS) entry which is preliminary data.</text>
</comment>
<name>A0A8H7ESN3_9FUNG</name>